<dbReference type="PANTHER" id="PTHR13363">
    <property type="entry name" value="RING FINGER AND SRY DOMAIN-CONTAINING"/>
    <property type="match status" value="1"/>
</dbReference>
<dbReference type="GO" id="GO:0051603">
    <property type="term" value="P:proteolysis involved in protein catabolic process"/>
    <property type="evidence" value="ECO:0007669"/>
    <property type="project" value="TreeGrafter"/>
</dbReference>
<feature type="domain" description="SPRY" evidence="4">
    <location>
        <begin position="56"/>
        <end position="196"/>
    </location>
</feature>
<dbReference type="InterPro" id="IPR043136">
    <property type="entry name" value="B30.2/SPRY_sf"/>
</dbReference>
<accession>S9TJJ1</accession>
<evidence type="ECO:0000256" key="3">
    <source>
        <dbReference type="ARBA" id="ARBA00022833"/>
    </source>
</evidence>
<dbReference type="Gene3D" id="2.60.120.920">
    <property type="match status" value="1"/>
</dbReference>
<organism evidence="5 6">
    <name type="scientific">Strigomonas culicis</name>
    <dbReference type="NCBI Taxonomy" id="28005"/>
    <lineage>
        <taxon>Eukaryota</taxon>
        <taxon>Discoba</taxon>
        <taxon>Euglenozoa</taxon>
        <taxon>Kinetoplastea</taxon>
        <taxon>Metakinetoplastina</taxon>
        <taxon>Trypanosomatida</taxon>
        <taxon>Trypanosomatidae</taxon>
        <taxon>Strigomonadinae</taxon>
        <taxon>Strigomonas</taxon>
    </lineage>
</organism>
<dbReference type="OrthoDB" id="258495at2759"/>
<keyword evidence="6" id="KW-1185">Reference proteome</keyword>
<sequence>MTDTPMLRRSKSATMQWVVCPGAKQDAYISAAAHGTLLTASKFTSLTVLDIFLAQEEKVQYEVHLVSGGLLQIGWCVTSSGLPFSEDEGVGDFPLSVAADGHRATLWNVVGHPMPLLQWQAGDVLSCYADISTGNFEFSLNGVPCASHKLPTKMDLLSKGVRWMSDKHSVDEMLVYSPALSLDQGEACIVNCGEAPMLYPKEGYVSVIDYNVSGSLSSWSQNSGHLYKQDTSSSGSSLSYLSLGNVLLEELFFALQLSFPHSVDNLSISTVVQMLLDQIEQRPVTEVVLAMCSWFEADVQTNWKLFTLTVYLWILRFYTRVTSVDKGRRRTWDYKRRRDPVDLDRLQSIIQALHVFLPEEQFNVLPTSLFAILEHRHMNTFSGRHVVARAISDLVQHQPLRRAWVRQTCLFNSTVMNLFCFALGDTEECAATQAILERKDRTDVTQDFQSAEKVYGQQQMLWRKAGAILDTLVSDEGCRGPLACALELLLRDPFLSRHGFQIDSTMSHYNHSMPYTFSMFNPTSVLGTYIFYMAKAMGDYIASVDSLADNRVDHVKAGLQWSSMALHWLPPCVFYKRHLGADGFVPNLIDVRVAGSYHRIQMECDDEAQAAAQAEELRRAER</sequence>
<evidence type="ECO:0000256" key="2">
    <source>
        <dbReference type="ARBA" id="ARBA00022771"/>
    </source>
</evidence>
<evidence type="ECO:0000259" key="4">
    <source>
        <dbReference type="SMART" id="SM00449"/>
    </source>
</evidence>
<reference evidence="5 6" key="1">
    <citation type="journal article" date="2013" name="PLoS ONE">
        <title>Predicting the Proteins of Angomonas deanei, Strigomonas culicis and Their Respective Endosymbionts Reveals New Aspects of the Trypanosomatidae Family.</title>
        <authorList>
            <person name="Motta M.C."/>
            <person name="Martins A.C."/>
            <person name="de Souza S.S."/>
            <person name="Catta-Preta C.M."/>
            <person name="Silva R."/>
            <person name="Klein C.C."/>
            <person name="de Almeida L.G."/>
            <person name="de Lima Cunha O."/>
            <person name="Ciapina L.P."/>
            <person name="Brocchi M."/>
            <person name="Colabardini A.C."/>
            <person name="de Araujo Lima B."/>
            <person name="Machado C.R."/>
            <person name="de Almeida Soares C.M."/>
            <person name="Probst C.M."/>
            <person name="de Menezes C.B."/>
            <person name="Thompson C.E."/>
            <person name="Bartholomeu D.C."/>
            <person name="Gradia D.F."/>
            <person name="Pavoni D.P."/>
            <person name="Grisard E.C."/>
            <person name="Fantinatti-Garboggini F."/>
            <person name="Marchini F.K."/>
            <person name="Rodrigues-Luiz G.F."/>
            <person name="Wagner G."/>
            <person name="Goldman G.H."/>
            <person name="Fietto J.L."/>
            <person name="Elias M.C."/>
            <person name="Goldman M.H."/>
            <person name="Sagot M.F."/>
            <person name="Pereira M."/>
            <person name="Stoco P.H."/>
            <person name="de Mendonca-Neto R.P."/>
            <person name="Teixeira S.M."/>
            <person name="Maciel T.E."/>
            <person name="de Oliveira Mendes T.A."/>
            <person name="Urmenyi T.P."/>
            <person name="de Souza W."/>
            <person name="Schenkman S."/>
            <person name="de Vasconcelos A.T."/>
        </authorList>
    </citation>
    <scope>NUCLEOTIDE SEQUENCE [LARGE SCALE GENOMIC DNA]</scope>
</reference>
<dbReference type="AlphaFoldDB" id="S9TJJ1"/>
<dbReference type="InterPro" id="IPR003877">
    <property type="entry name" value="SPRY_dom"/>
</dbReference>
<evidence type="ECO:0000313" key="6">
    <source>
        <dbReference type="Proteomes" id="UP000015354"/>
    </source>
</evidence>
<dbReference type="PANTHER" id="PTHR13363:SF5">
    <property type="entry name" value="E3 UBIQUITIN-PROTEIN LIGASE RNF123"/>
    <property type="match status" value="1"/>
</dbReference>
<dbReference type="InterPro" id="IPR045129">
    <property type="entry name" value="RNF123/RKP/RSPRY1"/>
</dbReference>
<name>S9TJJ1_9TRYP</name>
<dbReference type="EMBL" id="ATMH01011073">
    <property type="protein sequence ID" value="EPY16528.1"/>
    <property type="molecule type" value="Genomic_DNA"/>
</dbReference>
<keyword evidence="2" id="KW-0863">Zinc-finger</keyword>
<keyword evidence="3" id="KW-0862">Zinc</keyword>
<dbReference type="Pfam" id="PF00622">
    <property type="entry name" value="SPRY"/>
    <property type="match status" value="1"/>
</dbReference>
<gene>
    <name evidence="5" type="ORF">STCU_11164</name>
</gene>
<evidence type="ECO:0000313" key="5">
    <source>
        <dbReference type="EMBL" id="EPY16528.1"/>
    </source>
</evidence>
<comment type="caution">
    <text evidence="5">The sequence shown here is derived from an EMBL/GenBank/DDBJ whole genome shotgun (WGS) entry which is preliminary data.</text>
</comment>
<keyword evidence="1" id="KW-0479">Metal-binding</keyword>
<protein>
    <recommendedName>
        <fullName evidence="4">SPRY domain-containing protein</fullName>
    </recommendedName>
</protein>
<dbReference type="Proteomes" id="UP000015354">
    <property type="component" value="Unassembled WGS sequence"/>
</dbReference>
<evidence type="ECO:0000256" key="1">
    <source>
        <dbReference type="ARBA" id="ARBA00022723"/>
    </source>
</evidence>
<proteinExistence type="predicted"/>
<dbReference type="SMART" id="SM00449">
    <property type="entry name" value="SPRY"/>
    <property type="match status" value="1"/>
</dbReference>
<dbReference type="GO" id="GO:0005737">
    <property type="term" value="C:cytoplasm"/>
    <property type="evidence" value="ECO:0007669"/>
    <property type="project" value="TreeGrafter"/>
</dbReference>
<dbReference type="GO" id="GO:0008270">
    <property type="term" value="F:zinc ion binding"/>
    <property type="evidence" value="ECO:0007669"/>
    <property type="project" value="UniProtKB-KW"/>
</dbReference>
<dbReference type="GO" id="GO:0004842">
    <property type="term" value="F:ubiquitin-protein transferase activity"/>
    <property type="evidence" value="ECO:0007669"/>
    <property type="project" value="InterPro"/>
</dbReference>